<dbReference type="SUPFAM" id="SSF52540">
    <property type="entry name" value="P-loop containing nucleoside triphosphate hydrolases"/>
    <property type="match status" value="1"/>
</dbReference>
<evidence type="ECO:0000256" key="9">
    <source>
        <dbReference type="ARBA" id="ARBA00022840"/>
    </source>
</evidence>
<organism evidence="19 20">
    <name type="scientific">Caballeronia temeraria</name>
    <dbReference type="NCBI Taxonomy" id="1777137"/>
    <lineage>
        <taxon>Bacteria</taxon>
        <taxon>Pseudomonadati</taxon>
        <taxon>Pseudomonadota</taxon>
        <taxon>Betaproteobacteria</taxon>
        <taxon>Burkholderiales</taxon>
        <taxon>Burkholderiaceae</taxon>
        <taxon>Caballeronia</taxon>
    </lineage>
</organism>
<dbReference type="InterPro" id="IPR027417">
    <property type="entry name" value="P-loop_NTPase"/>
</dbReference>
<dbReference type="RefSeq" id="WP_061160132.1">
    <property type="nucleotide sequence ID" value="NZ_FCOI02000005.1"/>
</dbReference>
<evidence type="ECO:0000256" key="5">
    <source>
        <dbReference type="ARBA" id="ARBA00022679"/>
    </source>
</evidence>
<dbReference type="PANTHER" id="PTHR32309:SF32">
    <property type="entry name" value="TYROSINE-PROTEIN KINASE ETK-RELATED"/>
    <property type="match status" value="1"/>
</dbReference>
<evidence type="ECO:0000256" key="14">
    <source>
        <dbReference type="SAM" id="Coils"/>
    </source>
</evidence>
<reference evidence="20" key="1">
    <citation type="submission" date="2016-01" db="EMBL/GenBank/DDBJ databases">
        <authorList>
            <person name="Peeters Charlotte."/>
        </authorList>
    </citation>
    <scope>NUCLEOTIDE SEQUENCE [LARGE SCALE GENOMIC DNA]</scope>
</reference>
<dbReference type="Pfam" id="PF02706">
    <property type="entry name" value="Wzz"/>
    <property type="match status" value="1"/>
</dbReference>
<keyword evidence="11 15" id="KW-0472">Membrane</keyword>
<dbReference type="GO" id="GO:0005886">
    <property type="term" value="C:plasma membrane"/>
    <property type="evidence" value="ECO:0007669"/>
    <property type="project" value="UniProtKB-SubCell"/>
</dbReference>
<keyword evidence="4" id="KW-0997">Cell inner membrane</keyword>
<feature type="transmembrane region" description="Helical" evidence="15">
    <location>
        <begin position="450"/>
        <end position="469"/>
    </location>
</feature>
<feature type="domain" description="Polysaccharide chain length determinant N-terminal" evidence="16">
    <location>
        <begin position="23"/>
        <end position="114"/>
    </location>
</feature>
<evidence type="ECO:0000313" key="20">
    <source>
        <dbReference type="Proteomes" id="UP000054624"/>
    </source>
</evidence>
<keyword evidence="10 15" id="KW-1133">Transmembrane helix</keyword>
<dbReference type="InterPro" id="IPR003856">
    <property type="entry name" value="LPS_length_determ_N"/>
</dbReference>
<dbReference type="PANTHER" id="PTHR32309">
    <property type="entry name" value="TYROSINE-PROTEIN KINASE"/>
    <property type="match status" value="1"/>
</dbReference>
<feature type="domain" description="AAA" evidence="17">
    <location>
        <begin position="600"/>
        <end position="730"/>
    </location>
</feature>
<keyword evidence="14" id="KW-0175">Coiled coil</keyword>
<keyword evidence="12" id="KW-0829">Tyrosine-protein kinase</keyword>
<evidence type="ECO:0000256" key="15">
    <source>
        <dbReference type="SAM" id="Phobius"/>
    </source>
</evidence>
<evidence type="ECO:0000256" key="2">
    <source>
        <dbReference type="ARBA" id="ARBA00008883"/>
    </source>
</evidence>
<proteinExistence type="inferred from homology"/>
<comment type="similarity">
    <text evidence="2">Belongs to the etk/wzc family.</text>
</comment>
<evidence type="ECO:0000256" key="12">
    <source>
        <dbReference type="ARBA" id="ARBA00023137"/>
    </source>
</evidence>
<sequence length="783" mass="84962">MNTLYVNSGPSRPGKDDGEFTASDMLRLLRDHLGMLFLFIGITAGLATAYAFLARPIYSSDVVVRVDPPDPNALGIAPQSQAQMQQAQPTVNQLAPAEISVMQSRSVLEPVVKQFHFDIKVKPDTFPVLGQIAAIFAKKGHLAPAWFGLDSYGWGGESLQIGRLDVPPALEDQKLDLVLLDNNQYELRDPDGAMLLRGTIGRPASANGVSILVNSALGHPGVHFDVTRLNTLDAIAAMKKTMKVAESAKDTGVVQITFNADDPALTADVANALGQAYLSAAVQARQANDTKTLEFIRGELPRLEADLRRAESNLSAFRSKSQSVTPLNEAQAYLQGSITSMQQLATLKLQRTQALQRFQPNSPQVVNLNQQIAELEASNKQIQQRFDSMPASERQNATLTRDARVAETIYMGMVNKAQELSVRRASTSGGAHIVDNALRPYRPVKPNKSLVIAAGTGLGFFIGTFFIFLRRHAMIGVTDPMFVERRLSVPVLGEVLYSRQQAMLDHEIAVSPVEHAPLTYSGSQNGGPPKALPHIHLPEHDAFAMPHVADTDRDARVLATRFPHDPAVEALRAVRTELYRDLANAPNNIVMLTGPIPSAGKSFVAANLSVLLAEIGLRVLLIDGDMRRGHIASFFKQSNPGGLSEVLKGELALGDAIRYVGVPGLSFMSCGGYPENPSELLMMPGFRNMLARMSDQFDLVIVDTPPFLVVTDAAIVASDAGSTVLVLRSGIQSEEEIEETVKKVQRSGGRLVGSVFNAIPRRPSNRRSYGYAAAYTSTFKSMN</sequence>
<dbReference type="InterPro" id="IPR050445">
    <property type="entry name" value="Bact_polysacc_biosynth/exp"/>
</dbReference>
<protein>
    <submittedName>
        <fullName evidence="19">Exopolysaccharide biosynthesis-like tyrosine-protein kinase</fullName>
    </submittedName>
</protein>
<evidence type="ECO:0000256" key="3">
    <source>
        <dbReference type="ARBA" id="ARBA00022475"/>
    </source>
</evidence>
<evidence type="ECO:0000313" key="19">
    <source>
        <dbReference type="EMBL" id="SAK55732.1"/>
    </source>
</evidence>
<dbReference type="Proteomes" id="UP000054624">
    <property type="component" value="Unassembled WGS sequence"/>
</dbReference>
<comment type="subcellular location">
    <subcellularLocation>
        <location evidence="1">Cell inner membrane</location>
        <topology evidence="1">Multi-pass membrane protein</topology>
    </subcellularLocation>
</comment>
<keyword evidence="8 19" id="KW-0418">Kinase</keyword>
<keyword evidence="3" id="KW-1003">Cell membrane</keyword>
<evidence type="ECO:0000259" key="17">
    <source>
        <dbReference type="Pfam" id="PF13614"/>
    </source>
</evidence>
<keyword evidence="20" id="KW-1185">Reference proteome</keyword>
<dbReference type="Pfam" id="PF13614">
    <property type="entry name" value="AAA_31"/>
    <property type="match status" value="1"/>
</dbReference>
<dbReference type="InterPro" id="IPR032807">
    <property type="entry name" value="GNVR"/>
</dbReference>
<keyword evidence="6 15" id="KW-0812">Transmembrane</keyword>
<dbReference type="AlphaFoldDB" id="A0A158AD12"/>
<dbReference type="OrthoDB" id="9808257at2"/>
<gene>
    <name evidence="19" type="ORF">AWB76_02221</name>
</gene>
<evidence type="ECO:0000256" key="1">
    <source>
        <dbReference type="ARBA" id="ARBA00004429"/>
    </source>
</evidence>
<comment type="catalytic activity">
    <reaction evidence="13">
        <text>L-tyrosyl-[protein] + ATP = O-phospho-L-tyrosyl-[protein] + ADP + H(+)</text>
        <dbReference type="Rhea" id="RHEA:10596"/>
        <dbReference type="Rhea" id="RHEA-COMP:10136"/>
        <dbReference type="Rhea" id="RHEA-COMP:20101"/>
        <dbReference type="ChEBI" id="CHEBI:15378"/>
        <dbReference type="ChEBI" id="CHEBI:30616"/>
        <dbReference type="ChEBI" id="CHEBI:46858"/>
        <dbReference type="ChEBI" id="CHEBI:61978"/>
        <dbReference type="ChEBI" id="CHEBI:456216"/>
    </reaction>
</comment>
<dbReference type="Pfam" id="PF23607">
    <property type="entry name" value="WZC_N"/>
    <property type="match status" value="1"/>
</dbReference>
<dbReference type="GO" id="GO:0005524">
    <property type="term" value="F:ATP binding"/>
    <property type="evidence" value="ECO:0007669"/>
    <property type="project" value="UniProtKB-KW"/>
</dbReference>
<evidence type="ECO:0000256" key="10">
    <source>
        <dbReference type="ARBA" id="ARBA00022989"/>
    </source>
</evidence>
<dbReference type="Gene3D" id="3.40.50.300">
    <property type="entry name" value="P-loop containing nucleotide triphosphate hydrolases"/>
    <property type="match status" value="1"/>
</dbReference>
<keyword evidence="9" id="KW-0067">ATP-binding</keyword>
<evidence type="ECO:0000256" key="13">
    <source>
        <dbReference type="ARBA" id="ARBA00053015"/>
    </source>
</evidence>
<feature type="transmembrane region" description="Helical" evidence="15">
    <location>
        <begin position="33"/>
        <end position="53"/>
    </location>
</feature>
<evidence type="ECO:0000259" key="16">
    <source>
        <dbReference type="Pfam" id="PF02706"/>
    </source>
</evidence>
<evidence type="ECO:0000256" key="6">
    <source>
        <dbReference type="ARBA" id="ARBA00022692"/>
    </source>
</evidence>
<evidence type="ECO:0000259" key="18">
    <source>
        <dbReference type="Pfam" id="PF13807"/>
    </source>
</evidence>
<name>A0A158AD12_9BURK</name>
<evidence type="ECO:0000256" key="11">
    <source>
        <dbReference type="ARBA" id="ARBA00023136"/>
    </source>
</evidence>
<dbReference type="NCBIfam" id="TIGR01007">
    <property type="entry name" value="eps_fam"/>
    <property type="match status" value="1"/>
</dbReference>
<keyword evidence="5" id="KW-0808">Transferase</keyword>
<dbReference type="Pfam" id="PF13807">
    <property type="entry name" value="GNVR"/>
    <property type="match status" value="1"/>
</dbReference>
<evidence type="ECO:0000256" key="7">
    <source>
        <dbReference type="ARBA" id="ARBA00022741"/>
    </source>
</evidence>
<dbReference type="EMBL" id="FCOI02000005">
    <property type="protein sequence ID" value="SAK55732.1"/>
    <property type="molecule type" value="Genomic_DNA"/>
</dbReference>
<dbReference type="InterPro" id="IPR005702">
    <property type="entry name" value="Wzc-like_C"/>
</dbReference>
<feature type="coiled-coil region" evidence="14">
    <location>
        <begin position="293"/>
        <end position="320"/>
    </location>
</feature>
<dbReference type="CDD" id="cd05387">
    <property type="entry name" value="BY-kinase"/>
    <property type="match status" value="1"/>
</dbReference>
<dbReference type="STRING" id="1777137.AWB76_02221"/>
<dbReference type="GO" id="GO:0004713">
    <property type="term" value="F:protein tyrosine kinase activity"/>
    <property type="evidence" value="ECO:0007669"/>
    <property type="project" value="UniProtKB-KW"/>
</dbReference>
<feature type="domain" description="Tyrosine-protein kinase G-rich" evidence="18">
    <location>
        <begin position="395"/>
        <end position="471"/>
    </location>
</feature>
<keyword evidence="7" id="KW-0547">Nucleotide-binding</keyword>
<accession>A0A158AD12</accession>
<dbReference type="InterPro" id="IPR025669">
    <property type="entry name" value="AAA_dom"/>
</dbReference>
<evidence type="ECO:0000256" key="4">
    <source>
        <dbReference type="ARBA" id="ARBA00022519"/>
    </source>
</evidence>
<evidence type="ECO:0000256" key="8">
    <source>
        <dbReference type="ARBA" id="ARBA00022777"/>
    </source>
</evidence>